<sequence>MSKDHFTLTAVHARPVQRLHLTYADCRSSDVDLSDWIGSSKALAPLQDSSLFAQAQVGFQGRTVDWIEDELDLAADNLRNLATEQADGIGHERIWTCTAAARPQRRQA</sequence>
<reference evidence="1 2" key="1">
    <citation type="submission" date="2018-03" db="EMBL/GenBank/DDBJ databases">
        <title>Genome sequencing of Melaminivora sp.</title>
        <authorList>
            <person name="Kim S.-J."/>
            <person name="Heo J."/>
            <person name="Ahn J.-H."/>
            <person name="Kwon S.-W."/>
        </authorList>
    </citation>
    <scope>NUCLEOTIDE SEQUENCE [LARGE SCALE GENOMIC DNA]</scope>
    <source>
        <strain evidence="1 2">SC2-9</strain>
    </source>
</reference>
<dbReference type="SUPFAM" id="SSF143880">
    <property type="entry name" value="NE0471 N-terminal domain-like"/>
    <property type="match status" value="1"/>
</dbReference>
<dbReference type="EMBL" id="CP027667">
    <property type="protein sequence ID" value="AVO48652.1"/>
    <property type="molecule type" value="Genomic_DNA"/>
</dbReference>
<dbReference type="OrthoDB" id="6935755at2"/>
<dbReference type="RefSeq" id="WP_106683132.1">
    <property type="nucleotide sequence ID" value="NZ_CP027667.1"/>
</dbReference>
<evidence type="ECO:0000313" key="1">
    <source>
        <dbReference type="EMBL" id="AVO48652.1"/>
    </source>
</evidence>
<dbReference type="AlphaFoldDB" id="A0A2R3QA33"/>
<proteinExistence type="predicted"/>
<organism evidence="1 2">
    <name type="scientific">Melaminivora suipulveris</name>
    <dbReference type="NCBI Taxonomy" id="2109913"/>
    <lineage>
        <taxon>Bacteria</taxon>
        <taxon>Pseudomonadati</taxon>
        <taxon>Pseudomonadota</taxon>
        <taxon>Betaproteobacteria</taxon>
        <taxon>Burkholderiales</taxon>
        <taxon>Comamonadaceae</taxon>
        <taxon>Melaminivora</taxon>
    </lineage>
</organism>
<evidence type="ECO:0000313" key="2">
    <source>
        <dbReference type="Proteomes" id="UP000237925"/>
    </source>
</evidence>
<name>A0A2R3QA33_9BURK</name>
<protein>
    <recommendedName>
        <fullName evidence="3">DUF2442 domain-containing protein</fullName>
    </recommendedName>
</protein>
<gene>
    <name evidence="1" type="ORF">C6568_04760</name>
</gene>
<dbReference type="InterPro" id="IPR036782">
    <property type="entry name" value="NE0471-like_N"/>
</dbReference>
<dbReference type="Proteomes" id="UP000237925">
    <property type="component" value="Chromosome"/>
</dbReference>
<dbReference type="KEGG" id="mela:C6568_04760"/>
<evidence type="ECO:0008006" key="3">
    <source>
        <dbReference type="Google" id="ProtNLM"/>
    </source>
</evidence>
<keyword evidence="2" id="KW-1185">Reference proteome</keyword>
<dbReference type="Gene3D" id="3.30.2020.10">
    <property type="entry name" value="NE0471-like N-terminal domain"/>
    <property type="match status" value="1"/>
</dbReference>
<accession>A0A2R3QA33</accession>